<dbReference type="Pfam" id="PF02463">
    <property type="entry name" value="SMC_N"/>
    <property type="match status" value="1"/>
</dbReference>
<evidence type="ECO:0000313" key="15">
    <source>
        <dbReference type="EMBL" id="SEP94503.1"/>
    </source>
</evidence>
<keyword evidence="8 12" id="KW-0067">ATP-binding</keyword>
<dbReference type="STRING" id="89093.SAMN04488558_103165"/>
<dbReference type="PANTHER" id="PTHR32182:SF0">
    <property type="entry name" value="DNA REPLICATION AND REPAIR PROTEIN RECF"/>
    <property type="match status" value="1"/>
</dbReference>
<evidence type="ECO:0000259" key="14">
    <source>
        <dbReference type="Pfam" id="PF02463"/>
    </source>
</evidence>
<evidence type="ECO:0000256" key="8">
    <source>
        <dbReference type="ARBA" id="ARBA00022840"/>
    </source>
</evidence>
<dbReference type="CDD" id="cd03242">
    <property type="entry name" value="ABC_RecF"/>
    <property type="match status" value="1"/>
</dbReference>
<dbReference type="GO" id="GO:0006260">
    <property type="term" value="P:DNA replication"/>
    <property type="evidence" value="ECO:0007669"/>
    <property type="project" value="UniProtKB-UniRule"/>
</dbReference>
<evidence type="ECO:0000256" key="5">
    <source>
        <dbReference type="ARBA" id="ARBA00022705"/>
    </source>
</evidence>
<dbReference type="GO" id="GO:0005737">
    <property type="term" value="C:cytoplasm"/>
    <property type="evidence" value="ECO:0007669"/>
    <property type="project" value="UniProtKB-SubCell"/>
</dbReference>
<evidence type="ECO:0000256" key="2">
    <source>
        <dbReference type="ARBA" id="ARBA00008016"/>
    </source>
</evidence>
<evidence type="ECO:0000313" key="16">
    <source>
        <dbReference type="Proteomes" id="UP000198833"/>
    </source>
</evidence>
<dbReference type="InterPro" id="IPR003395">
    <property type="entry name" value="RecF/RecN/SMC_N"/>
</dbReference>
<dbReference type="PROSITE" id="PS00618">
    <property type="entry name" value="RECF_2"/>
    <property type="match status" value="1"/>
</dbReference>
<evidence type="ECO:0000256" key="3">
    <source>
        <dbReference type="ARBA" id="ARBA00020170"/>
    </source>
</evidence>
<evidence type="ECO:0000256" key="1">
    <source>
        <dbReference type="ARBA" id="ARBA00004496"/>
    </source>
</evidence>
<accession>A0A1H9C132</accession>
<dbReference type="NCBIfam" id="TIGR00611">
    <property type="entry name" value="recf"/>
    <property type="match status" value="1"/>
</dbReference>
<name>A0A1H9C132_9LACT</name>
<evidence type="ECO:0000256" key="11">
    <source>
        <dbReference type="ARBA" id="ARBA00023236"/>
    </source>
</evidence>
<gene>
    <name evidence="12" type="primary">recF</name>
    <name evidence="15" type="ORF">SAMN04488558_103165</name>
</gene>
<dbReference type="SUPFAM" id="SSF52540">
    <property type="entry name" value="P-loop containing nucleoside triphosphate hydrolases"/>
    <property type="match status" value="1"/>
</dbReference>
<keyword evidence="11 12" id="KW-0742">SOS response</keyword>
<dbReference type="EMBL" id="FOEN01000003">
    <property type="protein sequence ID" value="SEP94503.1"/>
    <property type="molecule type" value="Genomic_DNA"/>
</dbReference>
<keyword evidence="5 12" id="KW-0235">DNA replication</keyword>
<dbReference type="AlphaFoldDB" id="A0A1H9C132"/>
<keyword evidence="10 12" id="KW-0234">DNA repair</keyword>
<dbReference type="Proteomes" id="UP000198833">
    <property type="component" value="Unassembled WGS sequence"/>
</dbReference>
<comment type="function">
    <text evidence="12 13">The RecF protein is involved in DNA metabolism; it is required for DNA replication and normal SOS inducibility. RecF binds preferentially to single-stranded, linear DNA. It also seems to bind ATP.</text>
</comment>
<keyword evidence="16" id="KW-1185">Reference proteome</keyword>
<dbReference type="InterPro" id="IPR027417">
    <property type="entry name" value="P-loop_NTPase"/>
</dbReference>
<dbReference type="GO" id="GO:0003697">
    <property type="term" value="F:single-stranded DNA binding"/>
    <property type="evidence" value="ECO:0007669"/>
    <property type="project" value="UniProtKB-UniRule"/>
</dbReference>
<evidence type="ECO:0000256" key="4">
    <source>
        <dbReference type="ARBA" id="ARBA00022490"/>
    </source>
</evidence>
<dbReference type="GO" id="GO:0000731">
    <property type="term" value="P:DNA synthesis involved in DNA repair"/>
    <property type="evidence" value="ECO:0007669"/>
    <property type="project" value="TreeGrafter"/>
</dbReference>
<evidence type="ECO:0000256" key="6">
    <source>
        <dbReference type="ARBA" id="ARBA00022741"/>
    </source>
</evidence>
<feature type="binding site" evidence="12">
    <location>
        <begin position="30"/>
        <end position="37"/>
    </location>
    <ligand>
        <name>ATP</name>
        <dbReference type="ChEBI" id="CHEBI:30616"/>
    </ligand>
</feature>
<sequence length="371" mass="43102">MFIDSLQLQHYRNYDSLELEFHQGLTILTGENAQGKTNLLEAIFLLSLAKSHRTNHDHDLIQWGQDYASIQAQVHLKDYTFPLELILHPKGKVAKVNYIEQAKLSAFIGKLNVVLFAPEDLQMIKGGPSLRRKFMDAELGQAHPLYLQSLVKYQTILKQRNKYLKDYGQSSKFDHTFFEVLTDQLIDEAFVIISNRLDFIDRLMTIAQPIHRIISNQRDKLTMAYQSSIKQINYGNLSQIKTQMKEYFENNIDKEKERMLTLIGPHRDDLIFYINNRQSDLFASQGQQRTIILSLKLAETELFQQFTGEYPILLLDDVLSELDDNRQHLLMNHIEDKIQTFLTTATIKGIRSESLQHAQILQVHQGIINEL</sequence>
<dbReference type="InterPro" id="IPR018078">
    <property type="entry name" value="DNA-binding_RecF_CS"/>
</dbReference>
<reference evidence="15 16" key="1">
    <citation type="submission" date="2016-10" db="EMBL/GenBank/DDBJ databases">
        <authorList>
            <person name="de Groot N.N."/>
        </authorList>
    </citation>
    <scope>NUCLEOTIDE SEQUENCE [LARGE SCALE GENOMIC DNA]</scope>
    <source>
        <strain evidence="15 16">DSM 15695</strain>
    </source>
</reference>
<dbReference type="GO" id="GO:0006302">
    <property type="term" value="P:double-strand break repair"/>
    <property type="evidence" value="ECO:0007669"/>
    <property type="project" value="TreeGrafter"/>
</dbReference>
<dbReference type="PANTHER" id="PTHR32182">
    <property type="entry name" value="DNA REPLICATION AND REPAIR PROTEIN RECF"/>
    <property type="match status" value="1"/>
</dbReference>
<feature type="domain" description="RecF/RecN/SMC N-terminal" evidence="14">
    <location>
        <begin position="3"/>
        <end position="366"/>
    </location>
</feature>
<keyword evidence="6 12" id="KW-0547">Nucleotide-binding</keyword>
<keyword evidence="7 12" id="KW-0227">DNA damage</keyword>
<evidence type="ECO:0000256" key="7">
    <source>
        <dbReference type="ARBA" id="ARBA00022763"/>
    </source>
</evidence>
<dbReference type="HAMAP" id="MF_00365">
    <property type="entry name" value="RecF"/>
    <property type="match status" value="1"/>
</dbReference>
<evidence type="ECO:0000256" key="10">
    <source>
        <dbReference type="ARBA" id="ARBA00023204"/>
    </source>
</evidence>
<dbReference type="Gene3D" id="3.40.50.300">
    <property type="entry name" value="P-loop containing nucleotide triphosphate hydrolases"/>
    <property type="match status" value="1"/>
</dbReference>
<dbReference type="InterPro" id="IPR042174">
    <property type="entry name" value="RecF_2"/>
</dbReference>
<dbReference type="OrthoDB" id="9803889at2"/>
<comment type="subcellular location">
    <subcellularLocation>
        <location evidence="1 12 13">Cytoplasm</location>
    </subcellularLocation>
</comment>
<keyword evidence="9 12" id="KW-0238">DNA-binding</keyword>
<dbReference type="Gene3D" id="1.20.1050.90">
    <property type="entry name" value="RecF/RecN/SMC, N-terminal domain"/>
    <property type="match status" value="1"/>
</dbReference>
<dbReference type="InterPro" id="IPR001238">
    <property type="entry name" value="DNA-binding_RecF"/>
</dbReference>
<dbReference type="GO" id="GO:0005524">
    <property type="term" value="F:ATP binding"/>
    <property type="evidence" value="ECO:0007669"/>
    <property type="project" value="UniProtKB-UniRule"/>
</dbReference>
<protein>
    <recommendedName>
        <fullName evidence="3 12">DNA replication and repair protein RecF</fullName>
    </recommendedName>
</protein>
<proteinExistence type="inferred from homology"/>
<dbReference type="GO" id="GO:0009432">
    <property type="term" value="P:SOS response"/>
    <property type="evidence" value="ECO:0007669"/>
    <property type="project" value="UniProtKB-UniRule"/>
</dbReference>
<evidence type="ECO:0000256" key="9">
    <source>
        <dbReference type="ARBA" id="ARBA00023125"/>
    </source>
</evidence>
<evidence type="ECO:0000256" key="12">
    <source>
        <dbReference type="HAMAP-Rule" id="MF_00365"/>
    </source>
</evidence>
<keyword evidence="4 12" id="KW-0963">Cytoplasm</keyword>
<evidence type="ECO:0000256" key="13">
    <source>
        <dbReference type="RuleBase" id="RU000578"/>
    </source>
</evidence>
<comment type="similarity">
    <text evidence="2 12 13">Belongs to the RecF family.</text>
</comment>
<organism evidence="15 16">
    <name type="scientific">Ignavigranum ruoffiae</name>
    <dbReference type="NCBI Taxonomy" id="89093"/>
    <lineage>
        <taxon>Bacteria</taxon>
        <taxon>Bacillati</taxon>
        <taxon>Bacillota</taxon>
        <taxon>Bacilli</taxon>
        <taxon>Lactobacillales</taxon>
        <taxon>Aerococcaceae</taxon>
        <taxon>Ignavigranum</taxon>
    </lineage>
</organism>
<dbReference type="RefSeq" id="WP_092571073.1">
    <property type="nucleotide sequence ID" value="NZ_CALUDV010000007.1"/>
</dbReference>